<dbReference type="OrthoDB" id="2489132at2"/>
<evidence type="ECO:0000256" key="1">
    <source>
        <dbReference type="ARBA" id="ARBA00022500"/>
    </source>
</evidence>
<dbReference type="SMART" id="SM00304">
    <property type="entry name" value="HAMP"/>
    <property type="match status" value="5"/>
</dbReference>
<feature type="transmembrane region" description="Helical" evidence="4">
    <location>
        <begin position="395"/>
        <end position="413"/>
    </location>
</feature>
<evidence type="ECO:0000256" key="4">
    <source>
        <dbReference type="SAM" id="Phobius"/>
    </source>
</evidence>
<dbReference type="GO" id="GO:0006935">
    <property type="term" value="P:chemotaxis"/>
    <property type="evidence" value="ECO:0007669"/>
    <property type="project" value="UniProtKB-KW"/>
</dbReference>
<dbReference type="EMBL" id="AUXT01000168">
    <property type="protein sequence ID" value="KZN46586.1"/>
    <property type="molecule type" value="Genomic_DNA"/>
</dbReference>
<gene>
    <name evidence="7" type="ORF">N482_11860</name>
</gene>
<dbReference type="GO" id="GO:0005886">
    <property type="term" value="C:plasma membrane"/>
    <property type="evidence" value="ECO:0007669"/>
    <property type="project" value="TreeGrafter"/>
</dbReference>
<dbReference type="InterPro" id="IPR051310">
    <property type="entry name" value="MCP_chemotaxis"/>
</dbReference>
<comment type="caution">
    <text evidence="7">The sequence shown here is derived from an EMBL/GenBank/DDBJ whole genome shotgun (WGS) entry which is preliminary data.</text>
</comment>
<keyword evidence="4" id="KW-0812">Transmembrane</keyword>
<dbReference type="Pfam" id="PF00015">
    <property type="entry name" value="MCPsignal"/>
    <property type="match status" value="1"/>
</dbReference>
<feature type="domain" description="HAMP" evidence="6">
    <location>
        <begin position="415"/>
        <end position="468"/>
    </location>
</feature>
<dbReference type="PATRIC" id="fig|1365253.3.peg.2887"/>
<proteinExistence type="inferred from homology"/>
<dbReference type="Proteomes" id="UP000076587">
    <property type="component" value="Unassembled WGS sequence"/>
</dbReference>
<feature type="domain" description="HAMP" evidence="6">
    <location>
        <begin position="506"/>
        <end position="558"/>
    </location>
</feature>
<keyword evidence="4" id="KW-0472">Membrane</keyword>
<dbReference type="CDD" id="cd11386">
    <property type="entry name" value="MCP_signal"/>
    <property type="match status" value="1"/>
</dbReference>
<evidence type="ECO:0008006" key="9">
    <source>
        <dbReference type="Google" id="ProtNLM"/>
    </source>
</evidence>
<dbReference type="PANTHER" id="PTHR43531:SF11">
    <property type="entry name" value="METHYL-ACCEPTING CHEMOTAXIS PROTEIN 3"/>
    <property type="match status" value="1"/>
</dbReference>
<feature type="domain" description="HAMP" evidence="6">
    <location>
        <begin position="649"/>
        <end position="693"/>
    </location>
</feature>
<dbReference type="AlphaFoldDB" id="A0A167BIL9"/>
<evidence type="ECO:0000259" key="6">
    <source>
        <dbReference type="PROSITE" id="PS50885"/>
    </source>
</evidence>
<feature type="domain" description="Methyl-accepting transducer" evidence="5">
    <location>
        <begin position="833"/>
        <end position="1062"/>
    </location>
</feature>
<feature type="domain" description="HAMP" evidence="6">
    <location>
        <begin position="731"/>
        <end position="783"/>
    </location>
</feature>
<dbReference type="PANTHER" id="PTHR43531">
    <property type="entry name" value="PROTEIN ICFG"/>
    <property type="match status" value="1"/>
</dbReference>
<dbReference type="PROSITE" id="PS50885">
    <property type="entry name" value="HAMP"/>
    <property type="match status" value="5"/>
</dbReference>
<dbReference type="SMART" id="SM00283">
    <property type="entry name" value="MA"/>
    <property type="match status" value="1"/>
</dbReference>
<dbReference type="Pfam" id="PF00672">
    <property type="entry name" value="HAMP"/>
    <property type="match status" value="1"/>
</dbReference>
<comment type="similarity">
    <text evidence="2">Belongs to the methyl-accepting chemotaxis (MCP) protein family.</text>
</comment>
<name>A0A167BIL9_9GAMM</name>
<keyword evidence="3" id="KW-0807">Transducer</keyword>
<accession>A0A167BIL9</accession>
<feature type="domain" description="HAMP" evidence="6">
    <location>
        <begin position="596"/>
        <end position="648"/>
    </location>
</feature>
<evidence type="ECO:0000256" key="2">
    <source>
        <dbReference type="ARBA" id="ARBA00029447"/>
    </source>
</evidence>
<dbReference type="Gene3D" id="3.30.450.20">
    <property type="entry name" value="PAS domain"/>
    <property type="match status" value="1"/>
</dbReference>
<dbReference type="CDD" id="cd06225">
    <property type="entry name" value="HAMP"/>
    <property type="match status" value="1"/>
</dbReference>
<dbReference type="Pfam" id="PF18947">
    <property type="entry name" value="HAMP_2"/>
    <property type="match status" value="1"/>
</dbReference>
<evidence type="ECO:0000313" key="8">
    <source>
        <dbReference type="Proteomes" id="UP000076587"/>
    </source>
</evidence>
<keyword evidence="1" id="KW-0145">Chemotaxis</keyword>
<evidence type="ECO:0000259" key="5">
    <source>
        <dbReference type="PROSITE" id="PS50111"/>
    </source>
</evidence>
<dbReference type="InterPro" id="IPR003660">
    <property type="entry name" value="HAMP_dom"/>
</dbReference>
<evidence type="ECO:0000256" key="3">
    <source>
        <dbReference type="PROSITE-ProRule" id="PRU00284"/>
    </source>
</evidence>
<dbReference type="SUPFAM" id="SSF158472">
    <property type="entry name" value="HAMP domain-like"/>
    <property type="match status" value="1"/>
</dbReference>
<protein>
    <recommendedName>
        <fullName evidence="9">Methyl-accepting chemotaxis protein</fullName>
    </recommendedName>
</protein>
<dbReference type="Gene3D" id="1.10.287.950">
    <property type="entry name" value="Methyl-accepting chemotaxis protein"/>
    <property type="match status" value="1"/>
</dbReference>
<dbReference type="PROSITE" id="PS50111">
    <property type="entry name" value="CHEMOTAXIS_TRANSDUC_2"/>
    <property type="match status" value="1"/>
</dbReference>
<dbReference type="GO" id="GO:0004888">
    <property type="term" value="F:transmembrane signaling receptor activity"/>
    <property type="evidence" value="ECO:0007669"/>
    <property type="project" value="TreeGrafter"/>
</dbReference>
<dbReference type="GO" id="GO:0007165">
    <property type="term" value="P:signal transduction"/>
    <property type="evidence" value="ECO:0007669"/>
    <property type="project" value="UniProtKB-KW"/>
</dbReference>
<dbReference type="InterPro" id="IPR004089">
    <property type="entry name" value="MCPsignal_dom"/>
</dbReference>
<evidence type="ECO:0000313" key="7">
    <source>
        <dbReference type="EMBL" id="KZN46586.1"/>
    </source>
</evidence>
<sequence>MSRLSQFFKSLDLTKKLMAAFLLVALIPTTTIIAFSLIQASSTISDQVYAQLGAVSKVKKRAVQRHFKSVEDKLKSLAINPYVLTASQDFLDAFDELEATDTTSQRLERFYSQQFQPQFEQQSNKPVSMPDLLAPLSPQGIELQTRYLADNPHPLGDKVALKKTGHLDMYDIVHQRHHDFFREIAEVYELYDIFLVDNYSGNIVYSVFKEVDFATSLTDGPFANSNIANAFTSALIEQDEVIFADYEPYLPSYNAPASFIAISLDFDGVSQATLIFQLSIDALNEIMTERHGLGQSGETYLVGPEGLMRSDSYLDPVHHSVIASFSNPDKGTINTEAFQLAMQGKQGQKVVTDYNGNPVLSAYSDMEVFDVRWALLAEIDEAEAFATVSALRQTMTIVMVVSAVLIILIAIWFSRTLTRPVHDLVNTMREVQSKGDFSLRAKVNSQDEIGQSAQAFNSLLDALQLSISEANRVLNQMAKGKFFDRISAPCKGELNMLKEATNECSTSLQTALKEINLVIQTMAKGQFNQHITANLSGDLDLLKNNINRSVTSIDDTMNDIINVMTYVEHGEFKQLVTVDAKGNLARLKDSVNNSIFSLSGAVDELNHTMAAIRSGDFSKRIELPLSGQLEQLKADTNRSMDNLEAIIKAIGSTMAAVSEGDFKQPINVPAKGQLADLKSSINLSVDSLDKAMSEISSVMMAISHGRFDRTINSPLKGQLATLKNDINNTVNNLNQVVEELASVMAAMSCGDFTQKIDSPLQGQLLQLKKDVNSSIDTISNAIHAVTDSLSAIAKGNLGESIEGQYQGVFATLQQDVKTTTRKLTEVIEGIQSAANLVTHSAGEIAASNTEISRRTEEQASNLEQASASTGHMLEELTLVAEQSETAVSKSGNAQVIAKEGGVLSKDTVNAINEVNTASKDINEIVSVIDELAFQTNLLALNAAVEAARAGENGRGFAVVANEVRELAGRSAASAKQIKEIIANSHDKVQQGTTLANSSGQKLDHIVLAVADVNENIVSINRSTLTQQQAIKEVDIVVQRLTDLIQENSAITEETMAAAKRMAMQASEMKQLLGYFTLPEQEDVTQSTSLSTGNQALIVHQYNTP</sequence>
<organism evidence="7 8">
    <name type="scientific">Pseudoalteromonas luteoviolacea NCIMB 1942</name>
    <dbReference type="NCBI Taxonomy" id="1365253"/>
    <lineage>
        <taxon>Bacteria</taxon>
        <taxon>Pseudomonadati</taxon>
        <taxon>Pseudomonadota</taxon>
        <taxon>Gammaproteobacteria</taxon>
        <taxon>Alteromonadales</taxon>
        <taxon>Pseudoalteromonadaceae</taxon>
        <taxon>Pseudoalteromonas</taxon>
    </lineage>
</organism>
<dbReference type="SUPFAM" id="SSF58104">
    <property type="entry name" value="Methyl-accepting chemotaxis protein (MCP) signaling domain"/>
    <property type="match status" value="2"/>
</dbReference>
<reference evidence="7 8" key="1">
    <citation type="submission" date="2013-07" db="EMBL/GenBank/DDBJ databases">
        <title>Comparative Genomic and Metabolomic Analysis of Twelve Strains of Pseudoalteromonas luteoviolacea.</title>
        <authorList>
            <person name="Vynne N.G."/>
            <person name="Mansson M."/>
            <person name="Gram L."/>
        </authorList>
    </citation>
    <scope>NUCLEOTIDE SEQUENCE [LARGE SCALE GENOMIC DNA]</scope>
    <source>
        <strain evidence="7 8">NCIMB 1942</strain>
    </source>
</reference>
<dbReference type="RefSeq" id="WP_063377462.1">
    <property type="nucleotide sequence ID" value="NZ_AUXT01000168.1"/>
</dbReference>
<keyword evidence="4" id="KW-1133">Transmembrane helix</keyword>
<dbReference type="Gene3D" id="1.20.120.1530">
    <property type="match status" value="2"/>
</dbReference>